<evidence type="ECO:0000313" key="2">
    <source>
        <dbReference type="Proteomes" id="UP000054783"/>
    </source>
</evidence>
<dbReference type="AlphaFoldDB" id="A0A0V0Z9L8"/>
<dbReference type="EMBL" id="JYDQ01000291">
    <property type="protein sequence ID" value="KRY09105.1"/>
    <property type="molecule type" value="Genomic_DNA"/>
</dbReference>
<name>A0A0V0Z9L8_9BILA</name>
<protein>
    <submittedName>
        <fullName evidence="1">Uncharacterized protein</fullName>
    </submittedName>
</protein>
<gene>
    <name evidence="1" type="ORF">T12_7739</name>
</gene>
<keyword evidence="2" id="KW-1185">Reference proteome</keyword>
<organism evidence="1 2">
    <name type="scientific">Trichinella patagoniensis</name>
    <dbReference type="NCBI Taxonomy" id="990121"/>
    <lineage>
        <taxon>Eukaryota</taxon>
        <taxon>Metazoa</taxon>
        <taxon>Ecdysozoa</taxon>
        <taxon>Nematoda</taxon>
        <taxon>Enoplea</taxon>
        <taxon>Dorylaimia</taxon>
        <taxon>Trichinellida</taxon>
        <taxon>Trichinellidae</taxon>
        <taxon>Trichinella</taxon>
    </lineage>
</organism>
<dbReference type="Proteomes" id="UP000054783">
    <property type="component" value="Unassembled WGS sequence"/>
</dbReference>
<proteinExistence type="predicted"/>
<reference evidence="1 2" key="1">
    <citation type="submission" date="2015-01" db="EMBL/GenBank/DDBJ databases">
        <title>Evolution of Trichinella species and genotypes.</title>
        <authorList>
            <person name="Korhonen P.K."/>
            <person name="Edoardo P."/>
            <person name="Giuseppe L.R."/>
            <person name="Gasser R.B."/>
        </authorList>
    </citation>
    <scope>NUCLEOTIDE SEQUENCE [LARGE SCALE GENOMIC DNA]</scope>
    <source>
        <strain evidence="1">ISS2496</strain>
    </source>
</reference>
<accession>A0A0V0Z9L8</accession>
<evidence type="ECO:0000313" key="1">
    <source>
        <dbReference type="EMBL" id="KRY09105.1"/>
    </source>
</evidence>
<comment type="caution">
    <text evidence="1">The sequence shown here is derived from an EMBL/GenBank/DDBJ whole genome shotgun (WGS) entry which is preliminary data.</text>
</comment>
<dbReference type="OrthoDB" id="5924453at2759"/>
<sequence length="105" mass="11955">MNCFLSKRSAFKPNHSFSKFLIYPCNEAVKRKIRRWALNVATVAAWRLHCFIEKSLLSQLEFRLHIALSLLQSDGSAPLGAVAVFCCTYPSFSSMYSLYRTKGTL</sequence>